<accession>A0A9X1LS11</accession>
<gene>
    <name evidence="1" type="ORF">KEC57_00245</name>
</gene>
<dbReference type="EMBL" id="JAGTTN010000001">
    <property type="protein sequence ID" value="MCC2030608.1"/>
    <property type="molecule type" value="Genomic_DNA"/>
</dbReference>
<reference evidence="1" key="1">
    <citation type="submission" date="2021-04" db="EMBL/GenBank/DDBJ databases">
        <title>Microbacterium tenobrionis sp. nov. and Microbacterium allomyrinae sp. nov., isolated from larvae of Tenobrio molitor and Allomyrina dichotoma, respectively.</title>
        <authorList>
            <person name="Lee S.D."/>
        </authorList>
    </citation>
    <scope>NUCLEOTIDE SEQUENCE</scope>
    <source>
        <strain evidence="1">BWT-G7</strain>
    </source>
</reference>
<organism evidence="1 2">
    <name type="scientific">Microbacterium allomyrinae</name>
    <dbReference type="NCBI Taxonomy" id="2830666"/>
    <lineage>
        <taxon>Bacteria</taxon>
        <taxon>Bacillati</taxon>
        <taxon>Actinomycetota</taxon>
        <taxon>Actinomycetes</taxon>
        <taxon>Micrococcales</taxon>
        <taxon>Microbacteriaceae</taxon>
        <taxon>Microbacterium</taxon>
    </lineage>
</organism>
<proteinExistence type="predicted"/>
<dbReference type="AlphaFoldDB" id="A0A9X1LS11"/>
<name>A0A9X1LS11_9MICO</name>
<keyword evidence="2" id="KW-1185">Reference proteome</keyword>
<evidence type="ECO:0000313" key="1">
    <source>
        <dbReference type="EMBL" id="MCC2030608.1"/>
    </source>
</evidence>
<protein>
    <submittedName>
        <fullName evidence="1">Uncharacterized protein</fullName>
    </submittedName>
</protein>
<dbReference type="RefSeq" id="WP_229382518.1">
    <property type="nucleotide sequence ID" value="NZ_JAGTTN010000001.1"/>
</dbReference>
<sequence>MAKVLDLDDYDAALRDLKRRIHDLETTSPVGYTSITRGALRVASEDGLIVQGSAFITGVLRTVGRIILEGLGILTVHGLIELFGNLLVKSGGYIKVDGGRIEAGDVRIEDGKVYVGTMVLDPSSNGGSVKFAGGPEVYATAGMLGLYSTGSGGWIEIDSSGARLNFGTRSVRVTSTGIQLSGIPTRTSASSNGAPVGCLWADTSNNVFRVV</sequence>
<dbReference type="Proteomes" id="UP001139354">
    <property type="component" value="Unassembled WGS sequence"/>
</dbReference>
<comment type="caution">
    <text evidence="1">The sequence shown here is derived from an EMBL/GenBank/DDBJ whole genome shotgun (WGS) entry which is preliminary data.</text>
</comment>
<evidence type="ECO:0000313" key="2">
    <source>
        <dbReference type="Proteomes" id="UP001139354"/>
    </source>
</evidence>